<feature type="transmembrane region" description="Helical" evidence="1">
    <location>
        <begin position="135"/>
        <end position="153"/>
    </location>
</feature>
<evidence type="ECO:0000313" key="3">
    <source>
        <dbReference type="EMBL" id="BDZ77247.1"/>
    </source>
</evidence>
<dbReference type="Pfam" id="PF01757">
    <property type="entry name" value="Acyl_transf_3"/>
    <property type="match status" value="1"/>
</dbReference>
<gene>
    <name evidence="3" type="ORF">Lac1_14300</name>
</gene>
<feature type="domain" description="Acyltransferase 3" evidence="2">
    <location>
        <begin position="23"/>
        <end position="342"/>
    </location>
</feature>
<dbReference type="Proteomes" id="UP001305815">
    <property type="component" value="Chromosome"/>
</dbReference>
<dbReference type="RefSeq" id="WP_316266903.1">
    <property type="nucleotide sequence ID" value="NZ_AP027742.1"/>
</dbReference>
<keyword evidence="1" id="KW-0472">Membrane</keyword>
<proteinExistence type="predicted"/>
<feature type="transmembrane region" description="Helical" evidence="1">
    <location>
        <begin position="84"/>
        <end position="104"/>
    </location>
</feature>
<evidence type="ECO:0000313" key="4">
    <source>
        <dbReference type="Proteomes" id="UP001305815"/>
    </source>
</evidence>
<sequence>MKKENSGIEREKVLAQFYSSRFDSIQILRGIAALFVVAEHIRFLHCGAFGVDIFFCISGLIILFTTYTHTEHFLARRWVRIFPLYALMTMAVFTMTQIASSAFAETQATEISLIKSLCFIPFDVGAGVIQPLVRVGWTLNCEMFFYLIFWISFHISYRYRAWICSGFLVLIVSSGQLIMQNGTVPSWLLAPLQLYGNPIMLEFVLGMIACEIVRQCYLLVHLHPLKRPKIFAAVCLGGAIIVLCILATTSKVSVVSGLQRFFFWGILSAGVVILFLLAGLFLKFPRWMTRLGDISFSLYLLHYYPIQFFDRFVFDFSVLTVRSAVGAVIVVAGTLVLSYLTWLWIEKRLGRILNAWICRKKVWA</sequence>
<feature type="transmembrane region" description="Helical" evidence="1">
    <location>
        <begin position="230"/>
        <end position="249"/>
    </location>
</feature>
<keyword evidence="4" id="KW-1185">Reference proteome</keyword>
<keyword evidence="1" id="KW-1133">Transmembrane helix</keyword>
<feature type="transmembrane region" description="Helical" evidence="1">
    <location>
        <begin position="324"/>
        <end position="345"/>
    </location>
</feature>
<dbReference type="EMBL" id="AP027742">
    <property type="protein sequence ID" value="BDZ77247.1"/>
    <property type="molecule type" value="Genomic_DNA"/>
</dbReference>
<feature type="transmembrane region" description="Helical" evidence="1">
    <location>
        <begin position="43"/>
        <end position="64"/>
    </location>
</feature>
<dbReference type="PANTHER" id="PTHR23028">
    <property type="entry name" value="ACETYLTRANSFERASE"/>
    <property type="match status" value="1"/>
</dbReference>
<reference evidence="4" key="1">
    <citation type="journal article" date="2023" name="Int. J. Syst. Evol. Microbiol.">
        <title>Claveliimonas bilis gen. nov., sp. nov., deoxycholic acid-producing bacteria isolated from human faeces, and reclassification of Sellimonas monacensis Zenner et al. 2021 as Claveliimonas monacensis comb. nov.</title>
        <authorList>
            <person name="Hisatomi A."/>
            <person name="Kastawa N.W.E.P.G."/>
            <person name="Song I."/>
            <person name="Ohkuma M."/>
            <person name="Fukiya S."/>
            <person name="Sakamoto M."/>
        </authorList>
    </citation>
    <scope>NUCLEOTIDE SEQUENCE [LARGE SCALE GENOMIC DNA]</scope>
    <source>
        <strain evidence="4">12BBH14</strain>
    </source>
</reference>
<evidence type="ECO:0000256" key="1">
    <source>
        <dbReference type="SAM" id="Phobius"/>
    </source>
</evidence>
<organism evidence="3 4">
    <name type="scientific">Claveliimonas bilis</name>
    <dbReference type="NCBI Taxonomy" id="3028070"/>
    <lineage>
        <taxon>Bacteria</taxon>
        <taxon>Bacillati</taxon>
        <taxon>Bacillota</taxon>
        <taxon>Clostridia</taxon>
        <taxon>Lachnospirales</taxon>
        <taxon>Lachnospiraceae</taxon>
        <taxon>Claveliimonas</taxon>
    </lineage>
</organism>
<evidence type="ECO:0000259" key="2">
    <source>
        <dbReference type="Pfam" id="PF01757"/>
    </source>
</evidence>
<keyword evidence="3" id="KW-0808">Transferase</keyword>
<dbReference type="InterPro" id="IPR002656">
    <property type="entry name" value="Acyl_transf_3_dom"/>
</dbReference>
<keyword evidence="3" id="KW-0012">Acyltransferase</keyword>
<name>A0ABM8I5N8_9FIRM</name>
<protein>
    <submittedName>
        <fullName evidence="3">Acyltransferase</fullName>
    </submittedName>
</protein>
<accession>A0ABM8I5N8</accession>
<feature type="transmembrane region" description="Helical" evidence="1">
    <location>
        <begin position="160"/>
        <end position="179"/>
    </location>
</feature>
<feature type="transmembrane region" description="Helical" evidence="1">
    <location>
        <begin position="261"/>
        <end position="282"/>
    </location>
</feature>
<dbReference type="PANTHER" id="PTHR23028:SF131">
    <property type="entry name" value="BLR2367 PROTEIN"/>
    <property type="match status" value="1"/>
</dbReference>
<feature type="transmembrane region" description="Helical" evidence="1">
    <location>
        <begin position="287"/>
        <end position="304"/>
    </location>
</feature>
<feature type="transmembrane region" description="Helical" evidence="1">
    <location>
        <begin position="199"/>
        <end position="218"/>
    </location>
</feature>
<dbReference type="GO" id="GO:0016746">
    <property type="term" value="F:acyltransferase activity"/>
    <property type="evidence" value="ECO:0007669"/>
    <property type="project" value="UniProtKB-KW"/>
</dbReference>
<keyword evidence="1" id="KW-0812">Transmembrane</keyword>
<dbReference type="InterPro" id="IPR050879">
    <property type="entry name" value="Acyltransferase_3"/>
</dbReference>